<dbReference type="AlphaFoldDB" id="A0A6J6HY90"/>
<dbReference type="GO" id="GO:0043137">
    <property type="term" value="P:DNA replication, removal of RNA primer"/>
    <property type="evidence" value="ECO:0007669"/>
    <property type="project" value="TreeGrafter"/>
</dbReference>
<dbReference type="Gene3D" id="3.30.420.10">
    <property type="entry name" value="Ribonuclease H-like superfamily/Ribonuclease H"/>
    <property type="match status" value="1"/>
</dbReference>
<sequence length="227" mass="23699">MSSKTSPTIEFERSLAKGGARFIIGIDEVGRGAVAGPVAVGVALIDTQSPGFVDIPAGLRDSKLLSERQREALQPLIATWMHAGSVGMVEASAIDEKGIVHSLALSASRALTSLLDQDGVASVIARDGAVILLDGTHNWLEGHTGGLPVTVRAKADRDCASVAAASVLAKVARDRLMVELAGEHPGYGFEGHKGYASELHIKAIRTLGPSAVHRKTWLTKILSAGVN</sequence>
<dbReference type="GO" id="GO:0005737">
    <property type="term" value="C:cytoplasm"/>
    <property type="evidence" value="ECO:0007669"/>
    <property type="project" value="UniProtKB-SubCell"/>
</dbReference>
<keyword evidence="8" id="KW-0963">Cytoplasm</keyword>
<keyword evidence="10" id="KW-0479">Metal-binding</keyword>
<accession>A0A6J6HY90</accession>
<evidence type="ECO:0000256" key="5">
    <source>
        <dbReference type="ARBA" id="ARBA00007383"/>
    </source>
</evidence>
<evidence type="ECO:0000256" key="2">
    <source>
        <dbReference type="ARBA" id="ARBA00001936"/>
    </source>
</evidence>
<evidence type="ECO:0000313" key="16">
    <source>
        <dbReference type="EMBL" id="CAB4616539.1"/>
    </source>
</evidence>
<keyword evidence="12" id="KW-0378">Hydrolase</keyword>
<dbReference type="EMBL" id="CAEZUW010000113">
    <property type="protein sequence ID" value="CAB4616539.1"/>
    <property type="molecule type" value="Genomic_DNA"/>
</dbReference>
<evidence type="ECO:0000259" key="14">
    <source>
        <dbReference type="PROSITE" id="PS51975"/>
    </source>
</evidence>
<proteinExistence type="inferred from homology"/>
<reference evidence="16" key="1">
    <citation type="submission" date="2020-05" db="EMBL/GenBank/DDBJ databases">
        <authorList>
            <person name="Chiriac C."/>
            <person name="Salcher M."/>
            <person name="Ghai R."/>
            <person name="Kavagutti S V."/>
        </authorList>
    </citation>
    <scope>NUCLEOTIDE SEQUENCE</scope>
</reference>
<evidence type="ECO:0000256" key="6">
    <source>
        <dbReference type="ARBA" id="ARBA00012180"/>
    </source>
</evidence>
<evidence type="ECO:0000256" key="4">
    <source>
        <dbReference type="ARBA" id="ARBA00004496"/>
    </source>
</evidence>
<dbReference type="EC" id="3.1.26.4" evidence="6"/>
<gene>
    <name evidence="15" type="ORF">UFOPK1410_00921</name>
    <name evidence="16" type="ORF">UFOPK1855_00717</name>
</gene>
<evidence type="ECO:0000256" key="1">
    <source>
        <dbReference type="ARBA" id="ARBA00000077"/>
    </source>
</evidence>
<evidence type="ECO:0000256" key="11">
    <source>
        <dbReference type="ARBA" id="ARBA00022759"/>
    </source>
</evidence>
<evidence type="ECO:0000256" key="3">
    <source>
        <dbReference type="ARBA" id="ARBA00001946"/>
    </source>
</evidence>
<dbReference type="GO" id="GO:0004523">
    <property type="term" value="F:RNA-DNA hybrid ribonuclease activity"/>
    <property type="evidence" value="ECO:0007669"/>
    <property type="project" value="UniProtKB-EC"/>
</dbReference>
<dbReference type="PROSITE" id="PS51975">
    <property type="entry name" value="RNASE_H_2"/>
    <property type="match status" value="1"/>
</dbReference>
<protein>
    <recommendedName>
        <fullName evidence="7">Ribonuclease HII</fullName>
        <ecNumber evidence="6">3.1.26.4</ecNumber>
    </recommendedName>
</protein>
<evidence type="ECO:0000256" key="13">
    <source>
        <dbReference type="ARBA" id="ARBA00023211"/>
    </source>
</evidence>
<dbReference type="PANTHER" id="PTHR10954:SF18">
    <property type="entry name" value="RIBONUCLEASE HII"/>
    <property type="match status" value="1"/>
</dbReference>
<dbReference type="GO" id="GO:0046872">
    <property type="term" value="F:metal ion binding"/>
    <property type="evidence" value="ECO:0007669"/>
    <property type="project" value="UniProtKB-KW"/>
</dbReference>
<dbReference type="Pfam" id="PF01351">
    <property type="entry name" value="RNase_HII"/>
    <property type="match status" value="1"/>
</dbReference>
<keyword evidence="13" id="KW-0464">Manganese</keyword>
<keyword evidence="9" id="KW-0540">Nuclease</keyword>
<dbReference type="NCBIfam" id="NF000595">
    <property type="entry name" value="PRK00015.1-3"/>
    <property type="match status" value="1"/>
</dbReference>
<comment type="cofactor">
    <cofactor evidence="3">
        <name>Mg(2+)</name>
        <dbReference type="ChEBI" id="CHEBI:18420"/>
    </cofactor>
</comment>
<dbReference type="EMBL" id="CAEZSH010000135">
    <property type="protein sequence ID" value="CAB4545179.1"/>
    <property type="molecule type" value="Genomic_DNA"/>
</dbReference>
<evidence type="ECO:0000256" key="8">
    <source>
        <dbReference type="ARBA" id="ARBA00022490"/>
    </source>
</evidence>
<evidence type="ECO:0000313" key="15">
    <source>
        <dbReference type="EMBL" id="CAB4545179.1"/>
    </source>
</evidence>
<evidence type="ECO:0000256" key="9">
    <source>
        <dbReference type="ARBA" id="ARBA00022722"/>
    </source>
</evidence>
<evidence type="ECO:0000256" key="12">
    <source>
        <dbReference type="ARBA" id="ARBA00022801"/>
    </source>
</evidence>
<comment type="catalytic activity">
    <reaction evidence="1">
        <text>Endonucleolytic cleavage to 5'-phosphomonoester.</text>
        <dbReference type="EC" id="3.1.26.4"/>
    </reaction>
</comment>
<comment type="subcellular location">
    <subcellularLocation>
        <location evidence="4">Cytoplasm</location>
    </subcellularLocation>
</comment>
<dbReference type="GO" id="GO:0006298">
    <property type="term" value="P:mismatch repair"/>
    <property type="evidence" value="ECO:0007669"/>
    <property type="project" value="TreeGrafter"/>
</dbReference>
<feature type="domain" description="RNase H type-2" evidence="14">
    <location>
        <begin position="21"/>
        <end position="227"/>
    </location>
</feature>
<name>A0A6J6HY90_9ZZZZ</name>
<comment type="similarity">
    <text evidence="5">Belongs to the RNase HII family.</text>
</comment>
<dbReference type="SUPFAM" id="SSF53098">
    <property type="entry name" value="Ribonuclease H-like"/>
    <property type="match status" value="1"/>
</dbReference>
<dbReference type="CDD" id="cd07182">
    <property type="entry name" value="RNase_HII_bacteria_HII_like"/>
    <property type="match status" value="1"/>
</dbReference>
<dbReference type="InterPro" id="IPR024567">
    <property type="entry name" value="RNase_HII/HIII_dom"/>
</dbReference>
<dbReference type="InterPro" id="IPR001352">
    <property type="entry name" value="RNase_HII/HIII"/>
</dbReference>
<evidence type="ECO:0000256" key="7">
    <source>
        <dbReference type="ARBA" id="ARBA00019179"/>
    </source>
</evidence>
<dbReference type="GO" id="GO:0003723">
    <property type="term" value="F:RNA binding"/>
    <property type="evidence" value="ECO:0007669"/>
    <property type="project" value="InterPro"/>
</dbReference>
<organism evidence="16">
    <name type="scientific">freshwater metagenome</name>
    <dbReference type="NCBI Taxonomy" id="449393"/>
    <lineage>
        <taxon>unclassified sequences</taxon>
        <taxon>metagenomes</taxon>
        <taxon>ecological metagenomes</taxon>
    </lineage>
</organism>
<dbReference type="InterPro" id="IPR022898">
    <property type="entry name" value="RNase_HII"/>
</dbReference>
<keyword evidence="11" id="KW-0255">Endonuclease</keyword>
<comment type="cofactor">
    <cofactor evidence="2">
        <name>Mn(2+)</name>
        <dbReference type="ChEBI" id="CHEBI:29035"/>
    </cofactor>
</comment>
<dbReference type="InterPro" id="IPR036397">
    <property type="entry name" value="RNaseH_sf"/>
</dbReference>
<dbReference type="PANTHER" id="PTHR10954">
    <property type="entry name" value="RIBONUCLEASE H2 SUBUNIT A"/>
    <property type="match status" value="1"/>
</dbReference>
<dbReference type="GO" id="GO:0032299">
    <property type="term" value="C:ribonuclease H2 complex"/>
    <property type="evidence" value="ECO:0007669"/>
    <property type="project" value="TreeGrafter"/>
</dbReference>
<dbReference type="InterPro" id="IPR012337">
    <property type="entry name" value="RNaseH-like_sf"/>
</dbReference>
<evidence type="ECO:0000256" key="10">
    <source>
        <dbReference type="ARBA" id="ARBA00022723"/>
    </source>
</evidence>